<dbReference type="RefSeq" id="WP_160128244.1">
    <property type="nucleotide sequence ID" value="NZ_CP019288.1"/>
</dbReference>
<dbReference type="OrthoDB" id="9792152at2"/>
<organism evidence="4 5">
    <name type="scientific">Kordia antarctica</name>
    <dbReference type="NCBI Taxonomy" id="1218801"/>
    <lineage>
        <taxon>Bacteria</taxon>
        <taxon>Pseudomonadati</taxon>
        <taxon>Bacteroidota</taxon>
        <taxon>Flavobacteriia</taxon>
        <taxon>Flavobacteriales</taxon>
        <taxon>Flavobacteriaceae</taxon>
        <taxon>Kordia</taxon>
    </lineage>
</organism>
<proteinExistence type="predicted"/>
<reference evidence="4 5" key="1">
    <citation type="journal article" date="2013" name="Int. J. Syst. Evol. Microbiol.">
        <title>Kordia antarctica sp. nov., isolated from Antarctic seawater.</title>
        <authorList>
            <person name="Baek K."/>
            <person name="Choi A."/>
            <person name="Kang I."/>
            <person name="Lee K."/>
            <person name="Cho J.C."/>
        </authorList>
    </citation>
    <scope>NUCLEOTIDE SEQUENCE [LARGE SCALE GENOMIC DNA]</scope>
    <source>
        <strain evidence="4 5">IMCC3317</strain>
    </source>
</reference>
<feature type="chain" id="PRO_5029563999" description="Secretion system C-terminal sorting domain-containing protein" evidence="2">
    <location>
        <begin position="25"/>
        <end position="312"/>
    </location>
</feature>
<protein>
    <recommendedName>
        <fullName evidence="3">Secretion system C-terminal sorting domain-containing protein</fullName>
    </recommendedName>
</protein>
<evidence type="ECO:0000259" key="3">
    <source>
        <dbReference type="Pfam" id="PF18962"/>
    </source>
</evidence>
<dbReference type="AlphaFoldDB" id="A0A7L4ZHU9"/>
<dbReference type="KEGG" id="kan:IMCC3317_08500"/>
<name>A0A7L4ZHU9_9FLAO</name>
<dbReference type="Pfam" id="PF18962">
    <property type="entry name" value="Por_Secre_tail"/>
    <property type="match status" value="1"/>
</dbReference>
<evidence type="ECO:0000313" key="4">
    <source>
        <dbReference type="EMBL" id="QHI35504.1"/>
    </source>
</evidence>
<evidence type="ECO:0000313" key="5">
    <source>
        <dbReference type="Proteomes" id="UP000464657"/>
    </source>
</evidence>
<dbReference type="Proteomes" id="UP000464657">
    <property type="component" value="Chromosome"/>
</dbReference>
<dbReference type="EMBL" id="CP019288">
    <property type="protein sequence ID" value="QHI35504.1"/>
    <property type="molecule type" value="Genomic_DNA"/>
</dbReference>
<evidence type="ECO:0000256" key="1">
    <source>
        <dbReference type="ARBA" id="ARBA00022729"/>
    </source>
</evidence>
<evidence type="ECO:0000256" key="2">
    <source>
        <dbReference type="SAM" id="SignalP"/>
    </source>
</evidence>
<feature type="domain" description="Secretion system C-terminal sorting" evidence="3">
    <location>
        <begin position="240"/>
        <end position="311"/>
    </location>
</feature>
<sequence>MKKNYVTKVLLLSFMMISSAFVHSQVVLYTQDFEGPDFDTYQLYNSGNTAVGFAVNGSDYITRATIASLSAGLGNTVTGFTGNVIAFEDHDGAGFFGQHHIDTDAINITGASGITLKIRLSAARGSDGVRYESGDFLQVQVSIDGSGYTTVINTGGSSATNNYYEDVGMDGINVDANDVILDQTSREITRTIAGSGSSMIVRVLFDSQGPQEEMLFDDIVVEAAMVLSVEETNLENSVELYPNPTSGNVTIKNSGIALQQAIITDINGRTVGTHSLSGVSQDKELSLNLRAGVYFVKLISDTASTTKKLVVR</sequence>
<dbReference type="InterPro" id="IPR026444">
    <property type="entry name" value="Secre_tail"/>
</dbReference>
<keyword evidence="5" id="KW-1185">Reference proteome</keyword>
<feature type="signal peptide" evidence="2">
    <location>
        <begin position="1"/>
        <end position="24"/>
    </location>
</feature>
<gene>
    <name evidence="4" type="ORF">IMCC3317_08500</name>
</gene>
<keyword evidence="1 2" id="KW-0732">Signal</keyword>
<dbReference type="NCBIfam" id="TIGR04183">
    <property type="entry name" value="Por_Secre_tail"/>
    <property type="match status" value="1"/>
</dbReference>
<accession>A0A7L4ZHU9</accession>